<reference evidence="2" key="1">
    <citation type="submission" date="2020-08" db="EMBL/GenBank/DDBJ databases">
        <title>Plant Genome Project.</title>
        <authorList>
            <person name="Zhang R.-G."/>
        </authorList>
    </citation>
    <scope>NUCLEOTIDE SEQUENCE</scope>
    <source>
        <strain evidence="2">WSP0</strain>
        <tissue evidence="2">Leaf</tissue>
    </source>
</reference>
<keyword evidence="1" id="KW-0472">Membrane</keyword>
<evidence type="ECO:0000313" key="2">
    <source>
        <dbReference type="EMBL" id="KAG5541865.1"/>
    </source>
</evidence>
<proteinExistence type="predicted"/>
<name>A0AAV6JRG6_9ERIC</name>
<keyword evidence="1" id="KW-1133">Transmembrane helix</keyword>
<sequence length="53" mass="6008">MHQLGLGRVDPAPGVTWLGPRNHVFTIPIRVTILGRVLVLFTQFQIVLLLRFT</sequence>
<gene>
    <name evidence="2" type="ORF">RHGRI_021642</name>
</gene>
<dbReference type="Proteomes" id="UP000823749">
    <property type="component" value="Chromosome 7"/>
</dbReference>
<accession>A0AAV6JRG6</accession>
<keyword evidence="1" id="KW-0812">Transmembrane</keyword>
<organism evidence="2 3">
    <name type="scientific">Rhododendron griersonianum</name>
    <dbReference type="NCBI Taxonomy" id="479676"/>
    <lineage>
        <taxon>Eukaryota</taxon>
        <taxon>Viridiplantae</taxon>
        <taxon>Streptophyta</taxon>
        <taxon>Embryophyta</taxon>
        <taxon>Tracheophyta</taxon>
        <taxon>Spermatophyta</taxon>
        <taxon>Magnoliopsida</taxon>
        <taxon>eudicotyledons</taxon>
        <taxon>Gunneridae</taxon>
        <taxon>Pentapetalae</taxon>
        <taxon>asterids</taxon>
        <taxon>Ericales</taxon>
        <taxon>Ericaceae</taxon>
        <taxon>Ericoideae</taxon>
        <taxon>Rhodoreae</taxon>
        <taxon>Rhododendron</taxon>
    </lineage>
</organism>
<evidence type="ECO:0000313" key="3">
    <source>
        <dbReference type="Proteomes" id="UP000823749"/>
    </source>
</evidence>
<comment type="caution">
    <text evidence="2">The sequence shown here is derived from an EMBL/GenBank/DDBJ whole genome shotgun (WGS) entry which is preliminary data.</text>
</comment>
<dbReference type="EMBL" id="JACTNZ010000007">
    <property type="protein sequence ID" value="KAG5541865.1"/>
    <property type="molecule type" value="Genomic_DNA"/>
</dbReference>
<protein>
    <submittedName>
        <fullName evidence="2">Uncharacterized protein</fullName>
    </submittedName>
</protein>
<evidence type="ECO:0000256" key="1">
    <source>
        <dbReference type="SAM" id="Phobius"/>
    </source>
</evidence>
<feature type="transmembrane region" description="Helical" evidence="1">
    <location>
        <begin position="27"/>
        <end position="50"/>
    </location>
</feature>
<keyword evidence="3" id="KW-1185">Reference proteome</keyword>
<dbReference type="AlphaFoldDB" id="A0AAV6JRG6"/>